<feature type="transmembrane region" description="Helical" evidence="1">
    <location>
        <begin position="21"/>
        <end position="39"/>
    </location>
</feature>
<reference evidence="2 3" key="1">
    <citation type="submission" date="2021-04" db="EMBL/GenBank/DDBJ databases">
        <authorList>
            <person name="Shkoporov A.N."/>
            <person name="Stockdale S.R."/>
            <person name="Guerin E."/>
            <person name="Ross R.P."/>
            <person name="Hill C."/>
        </authorList>
    </citation>
    <scope>NUCLEOTIDE SEQUENCE [LARGE SCALE GENOMIC DNA]</scope>
    <source>
        <strain evidence="3">cr123_1</strain>
    </source>
</reference>
<dbReference type="KEGG" id="vg:75691335"/>
<protein>
    <submittedName>
        <fullName evidence="2">Uncharacterized protein</fullName>
    </submittedName>
</protein>
<feature type="transmembrane region" description="Helical" evidence="1">
    <location>
        <begin position="45"/>
        <end position="62"/>
    </location>
</feature>
<proteinExistence type="predicted"/>
<keyword evidence="1" id="KW-0812">Transmembrane</keyword>
<keyword evidence="3" id="KW-1185">Reference proteome</keyword>
<dbReference type="Proteomes" id="UP000827429">
    <property type="component" value="Segment"/>
</dbReference>
<dbReference type="EMBL" id="MZ130476">
    <property type="protein sequence ID" value="QWM89214.1"/>
    <property type="molecule type" value="Genomic_DNA"/>
</dbReference>
<accession>A0AAE7V1W7</accession>
<keyword evidence="1" id="KW-0472">Membrane</keyword>
<gene>
    <name evidence="2" type="primary">gp_15315</name>
</gene>
<sequence length="63" mass="7230">MLFASSTGELNRDTMDIVTDIIVILVCLNICLVNEYVFHNKYDTQSIWIIIAVIAAYLLFIYV</sequence>
<name>A0AAE7V1W7_9CAUD</name>
<keyword evidence="1" id="KW-1133">Transmembrane helix</keyword>
<evidence type="ECO:0000313" key="2">
    <source>
        <dbReference type="EMBL" id="QWM89214.1"/>
    </source>
</evidence>
<evidence type="ECO:0000313" key="3">
    <source>
        <dbReference type="Proteomes" id="UP000827429"/>
    </source>
</evidence>
<organism evidence="2 3">
    <name type="scientific">uncultured phage cr123_1</name>
    <dbReference type="NCBI Taxonomy" id="2986401"/>
    <lineage>
        <taxon>Viruses</taxon>
        <taxon>Duplodnaviria</taxon>
        <taxon>Heunggongvirae</taxon>
        <taxon>Uroviricota</taxon>
        <taxon>Caudoviricetes</taxon>
        <taxon>Crassvirales</taxon>
        <taxon>Intestiviridae</taxon>
        <taxon>Crudevirinae</taxon>
        <taxon>Delmidovirus</taxon>
        <taxon>Delmidovirus copri</taxon>
    </lineage>
</organism>
<dbReference type="RefSeq" id="YP_010358786.1">
    <property type="nucleotide sequence ID" value="NC_062766.1"/>
</dbReference>
<evidence type="ECO:0000256" key="1">
    <source>
        <dbReference type="SAM" id="Phobius"/>
    </source>
</evidence>
<dbReference type="GeneID" id="75691335"/>